<keyword evidence="1" id="KW-0472">Membrane</keyword>
<dbReference type="Proteomes" id="UP000018888">
    <property type="component" value="Unassembled WGS sequence"/>
</dbReference>
<comment type="caution">
    <text evidence="2">The sequence shown here is derived from an EMBL/GenBank/DDBJ whole genome shotgun (WGS) entry which is preliminary data.</text>
</comment>
<reference evidence="2 3" key="1">
    <citation type="journal article" date="2013" name="Proc. Natl. Acad. Sci. U.S.A.">
        <title>Genome of an arbuscular mycorrhizal fungus provides insight into the oldest plant symbiosis.</title>
        <authorList>
            <person name="Tisserant E."/>
            <person name="Malbreil M."/>
            <person name="Kuo A."/>
            <person name="Kohler A."/>
            <person name="Symeonidi A."/>
            <person name="Balestrini R."/>
            <person name="Charron P."/>
            <person name="Duensing N."/>
            <person name="Frei Dit Frey N."/>
            <person name="Gianinazzi-Pearson V."/>
            <person name="Gilbert L.B."/>
            <person name="Handa Y."/>
            <person name="Herr J.R."/>
            <person name="Hijri M."/>
            <person name="Koul R."/>
            <person name="Kawaguchi M."/>
            <person name="Krajinski F."/>
            <person name="Lammers P.J."/>
            <person name="Masclaux F.G."/>
            <person name="Murat C."/>
            <person name="Morin E."/>
            <person name="Ndikumana S."/>
            <person name="Pagni M."/>
            <person name="Petitpierre D."/>
            <person name="Requena N."/>
            <person name="Rosikiewicz P."/>
            <person name="Riley R."/>
            <person name="Saito K."/>
            <person name="San Clemente H."/>
            <person name="Shapiro H."/>
            <person name="van Tuinen D."/>
            <person name="Becard G."/>
            <person name="Bonfante P."/>
            <person name="Paszkowski U."/>
            <person name="Shachar-Hill Y.Y."/>
            <person name="Tuskan G.A."/>
            <person name="Young P.W."/>
            <person name="Sanders I.R."/>
            <person name="Henrissat B."/>
            <person name="Rensing S.A."/>
            <person name="Grigoriev I.V."/>
            <person name="Corradi N."/>
            <person name="Roux C."/>
            <person name="Martin F."/>
        </authorList>
    </citation>
    <scope>NUCLEOTIDE SEQUENCE [LARGE SCALE GENOMIC DNA]</scope>
    <source>
        <strain evidence="2 3">DAOM 197198</strain>
    </source>
</reference>
<keyword evidence="1" id="KW-1133">Transmembrane helix</keyword>
<evidence type="ECO:0000313" key="3">
    <source>
        <dbReference type="Proteomes" id="UP000018888"/>
    </source>
</evidence>
<dbReference type="AlphaFoldDB" id="A0A2P4Q9Y9"/>
<organism evidence="2 3">
    <name type="scientific">Rhizophagus irregularis (strain DAOM 181602 / DAOM 197198 / MUCL 43194)</name>
    <name type="common">Arbuscular mycorrhizal fungus</name>
    <name type="synonym">Glomus intraradices</name>
    <dbReference type="NCBI Taxonomy" id="747089"/>
    <lineage>
        <taxon>Eukaryota</taxon>
        <taxon>Fungi</taxon>
        <taxon>Fungi incertae sedis</taxon>
        <taxon>Mucoromycota</taxon>
        <taxon>Glomeromycotina</taxon>
        <taxon>Glomeromycetes</taxon>
        <taxon>Glomerales</taxon>
        <taxon>Glomeraceae</taxon>
        <taxon>Rhizophagus</taxon>
    </lineage>
</organism>
<name>A0A2P4Q9Y9_RHIID</name>
<accession>A0A2P4Q9Y9</accession>
<dbReference type="EMBL" id="AUPC02000071">
    <property type="protein sequence ID" value="POG74465.1"/>
    <property type="molecule type" value="Genomic_DNA"/>
</dbReference>
<feature type="transmembrane region" description="Helical" evidence="1">
    <location>
        <begin position="48"/>
        <end position="81"/>
    </location>
</feature>
<gene>
    <name evidence="2" type="ORF">GLOIN_2v1575993</name>
</gene>
<proteinExistence type="predicted"/>
<sequence length="82" mass="9373">MRLTVEQIYSKVCFVCVGKGLRNTRSSGKFSIVLRICFRQGVNLMGFIFNVLIGVFFCFGCFDLAFTEAIFFVCLFISIFWG</sequence>
<keyword evidence="1" id="KW-0812">Transmembrane</keyword>
<reference evidence="2 3" key="2">
    <citation type="journal article" date="2018" name="New Phytol.">
        <title>High intraspecific genome diversity in the model arbuscular mycorrhizal symbiont Rhizophagus irregularis.</title>
        <authorList>
            <person name="Chen E.C.H."/>
            <person name="Morin E."/>
            <person name="Beaudet D."/>
            <person name="Noel J."/>
            <person name="Yildirir G."/>
            <person name="Ndikumana S."/>
            <person name="Charron P."/>
            <person name="St-Onge C."/>
            <person name="Giorgi J."/>
            <person name="Kruger M."/>
            <person name="Marton T."/>
            <person name="Ropars J."/>
            <person name="Grigoriev I.V."/>
            <person name="Hainaut M."/>
            <person name="Henrissat B."/>
            <person name="Roux C."/>
            <person name="Martin F."/>
            <person name="Corradi N."/>
        </authorList>
    </citation>
    <scope>NUCLEOTIDE SEQUENCE [LARGE SCALE GENOMIC DNA]</scope>
    <source>
        <strain evidence="2 3">DAOM 197198</strain>
    </source>
</reference>
<keyword evidence="3" id="KW-1185">Reference proteome</keyword>
<evidence type="ECO:0000256" key="1">
    <source>
        <dbReference type="SAM" id="Phobius"/>
    </source>
</evidence>
<protein>
    <submittedName>
        <fullName evidence="2">Uncharacterized protein</fullName>
    </submittedName>
</protein>
<evidence type="ECO:0000313" key="2">
    <source>
        <dbReference type="EMBL" id="POG74465.1"/>
    </source>
</evidence>